<dbReference type="AlphaFoldDB" id="A0A1Y1VEZ4"/>
<reference evidence="2 3" key="1">
    <citation type="submission" date="2016-08" db="EMBL/GenBank/DDBJ databases">
        <title>Genomes of anaerobic fungi encode conserved fungal cellulosomes for biomass hydrolysis.</title>
        <authorList>
            <consortium name="DOE Joint Genome Institute"/>
            <person name="Haitjema C.H."/>
            <person name="Gilmore S.P."/>
            <person name="Henske J.K."/>
            <person name="Solomon K.V."/>
            <person name="De Groot R."/>
            <person name="Kuo A."/>
            <person name="Mondo S.J."/>
            <person name="Salamov A.A."/>
            <person name="Labutti K."/>
            <person name="Zhao Z."/>
            <person name="Chiniquy J."/>
            <person name="Barry K."/>
            <person name="Brewer H.M."/>
            <person name="Purvine S.O."/>
            <person name="Wright A.T."/>
            <person name="Boxma B."/>
            <person name="Van Alen T."/>
            <person name="Hackstein J.H."/>
            <person name="Baker S.E."/>
            <person name="Grigoriev I.V."/>
            <person name="O'Malley M.A."/>
        </authorList>
    </citation>
    <scope>NUCLEOTIDE SEQUENCE [LARGE SCALE GENOMIC DNA]</scope>
    <source>
        <strain evidence="3">finn</strain>
    </source>
</reference>
<organism evidence="2 3">
    <name type="scientific">Piromyces finnis</name>
    <dbReference type="NCBI Taxonomy" id="1754191"/>
    <lineage>
        <taxon>Eukaryota</taxon>
        <taxon>Fungi</taxon>
        <taxon>Fungi incertae sedis</taxon>
        <taxon>Chytridiomycota</taxon>
        <taxon>Chytridiomycota incertae sedis</taxon>
        <taxon>Neocallimastigomycetes</taxon>
        <taxon>Neocallimastigales</taxon>
        <taxon>Neocallimastigaceae</taxon>
        <taxon>Piromyces</taxon>
    </lineage>
</organism>
<feature type="transmembrane region" description="Helical" evidence="1">
    <location>
        <begin position="278"/>
        <end position="303"/>
    </location>
</feature>
<feature type="transmembrane region" description="Helical" evidence="1">
    <location>
        <begin position="203"/>
        <end position="225"/>
    </location>
</feature>
<evidence type="ECO:0000313" key="3">
    <source>
        <dbReference type="Proteomes" id="UP000193719"/>
    </source>
</evidence>
<dbReference type="Proteomes" id="UP000193719">
    <property type="component" value="Unassembled WGS sequence"/>
</dbReference>
<gene>
    <name evidence="2" type="ORF">BCR36DRAFT_9271</name>
</gene>
<proteinExistence type="predicted"/>
<dbReference type="OrthoDB" id="10384359at2759"/>
<reference evidence="2 3" key="2">
    <citation type="submission" date="2016-08" db="EMBL/GenBank/DDBJ databases">
        <title>Pervasive Adenine N6-methylation of Active Genes in Fungi.</title>
        <authorList>
            <consortium name="DOE Joint Genome Institute"/>
            <person name="Mondo S.J."/>
            <person name="Dannebaum R.O."/>
            <person name="Kuo R.C."/>
            <person name="Labutti K."/>
            <person name="Haridas S."/>
            <person name="Kuo A."/>
            <person name="Salamov A."/>
            <person name="Ahrendt S.R."/>
            <person name="Lipzen A."/>
            <person name="Sullivan W."/>
            <person name="Andreopoulos W.B."/>
            <person name="Clum A."/>
            <person name="Lindquist E."/>
            <person name="Daum C."/>
            <person name="Ramamoorthy G.K."/>
            <person name="Gryganskyi A."/>
            <person name="Culley D."/>
            <person name="Magnuson J.K."/>
            <person name="James T.Y."/>
            <person name="O'Malley M.A."/>
            <person name="Stajich J.E."/>
            <person name="Spatafora J.W."/>
            <person name="Visel A."/>
            <person name="Grigoriev I.V."/>
        </authorList>
    </citation>
    <scope>NUCLEOTIDE SEQUENCE [LARGE SCALE GENOMIC DNA]</scope>
    <source>
        <strain evidence="3">finn</strain>
    </source>
</reference>
<feature type="transmembrane region" description="Helical" evidence="1">
    <location>
        <begin position="111"/>
        <end position="133"/>
    </location>
</feature>
<keyword evidence="1" id="KW-1133">Transmembrane helix</keyword>
<dbReference type="EMBL" id="MCFH01000010">
    <property type="protein sequence ID" value="ORX54657.1"/>
    <property type="molecule type" value="Genomic_DNA"/>
</dbReference>
<sequence length="379" mass="44098">MLRKKPIQIKCPTTNESIIIQPDEIYDENIPETSELIYINDPNKNTEEETLIDIPPPNDLDVLYIEVGNKFRKVNSNNTDNYKTNEKEIPKISDSHKILSYMKNADHLMKYFFLGITMLFGGVCLLSLIIFPWSTPKASCEKDTTSELYNFLIYYTPHASMIAFITNFMVTFSIIGILDKFVISITASKLPLKEYTKSFSRKLILIFLALVSFPCFITTTLIKYIDINITSSDRYYKLPSVTNTAVVPYEKISWEISKKDLMPIQKWQTERLLKDIKWWVILNLIRDVTGVLMCLLVLIEMLLERSAKKKYRKLERNILLSKILNYENINNSKNNKYENNDSSMSSNFNDRNLNNNRSIDNFTISDPSINRIPLNQINK</sequence>
<keyword evidence="1" id="KW-0472">Membrane</keyword>
<comment type="caution">
    <text evidence="2">The sequence shown here is derived from an EMBL/GenBank/DDBJ whole genome shotgun (WGS) entry which is preliminary data.</text>
</comment>
<evidence type="ECO:0000256" key="1">
    <source>
        <dbReference type="SAM" id="Phobius"/>
    </source>
</evidence>
<accession>A0A1Y1VEZ4</accession>
<name>A0A1Y1VEZ4_9FUNG</name>
<evidence type="ECO:0000313" key="2">
    <source>
        <dbReference type="EMBL" id="ORX54657.1"/>
    </source>
</evidence>
<keyword evidence="3" id="KW-1185">Reference proteome</keyword>
<protein>
    <submittedName>
        <fullName evidence="2">Uncharacterized protein</fullName>
    </submittedName>
</protein>
<feature type="transmembrane region" description="Helical" evidence="1">
    <location>
        <begin position="153"/>
        <end position="182"/>
    </location>
</feature>
<keyword evidence="1" id="KW-0812">Transmembrane</keyword>